<proteinExistence type="inferred from homology"/>
<dbReference type="GO" id="GO:0016491">
    <property type="term" value="F:oxidoreductase activity"/>
    <property type="evidence" value="ECO:0007669"/>
    <property type="project" value="UniProtKB-KW"/>
</dbReference>
<dbReference type="FunFam" id="3.40.50.720:FF:000084">
    <property type="entry name" value="Short-chain dehydrogenase reductase"/>
    <property type="match status" value="1"/>
</dbReference>
<dbReference type="SUPFAM" id="SSF51735">
    <property type="entry name" value="NAD(P)-binding Rossmann-fold domains"/>
    <property type="match status" value="1"/>
</dbReference>
<dbReference type="PRINTS" id="PR00081">
    <property type="entry name" value="GDHRDH"/>
</dbReference>
<dbReference type="RefSeq" id="WP_008508355.1">
    <property type="nucleotide sequence ID" value="NZ_CM001403.1"/>
</dbReference>
<dbReference type="InterPro" id="IPR002347">
    <property type="entry name" value="SDR_fam"/>
</dbReference>
<comment type="similarity">
    <text evidence="1">Belongs to the short-chain dehydrogenases/reductases (SDR) family.</text>
</comment>
<dbReference type="InterPro" id="IPR051122">
    <property type="entry name" value="SDR_DHRS6-like"/>
</dbReference>
<keyword evidence="2" id="KW-0560">Oxidoreductase</keyword>
<sequence>MLNLKGKIAAVTGGGSGIGKAVAKVFAKQGADVHILDLSLQSGETTVDEIKADGGIAYAHACNVSDQQQVSAIFDYIGIVNILVNNAGIAHIGRADTTNEEDFDRVYSINVKGVYNCLHAALPIMKANGGGAILNLSSIGAIVGISDRFAYSMSKGAVHGMTLSTARDYMAYGIRCNSVSPARVHTPFVDGFIAKTYPGREEEMFEKLSKSQPIGRMGTPEEVANLILYLCSDEASFITGCDYPIDGGFIKLNN</sequence>
<dbReference type="NCBIfam" id="NF005559">
    <property type="entry name" value="PRK07231.1"/>
    <property type="match status" value="1"/>
</dbReference>
<evidence type="ECO:0000256" key="1">
    <source>
        <dbReference type="ARBA" id="ARBA00006484"/>
    </source>
</evidence>
<dbReference type="Pfam" id="PF13561">
    <property type="entry name" value="adh_short_C2"/>
    <property type="match status" value="1"/>
</dbReference>
<dbReference type="EMBL" id="CM001403">
    <property type="protein sequence ID" value="EHQ27773.1"/>
    <property type="molecule type" value="Genomic_DNA"/>
</dbReference>
<dbReference type="PANTHER" id="PTHR43477">
    <property type="entry name" value="DIHYDROANTICAPSIN 7-DEHYDROGENASE"/>
    <property type="match status" value="1"/>
</dbReference>
<dbReference type="HOGENOM" id="CLU_010194_1_0_10"/>
<dbReference type="Gene3D" id="3.40.50.720">
    <property type="entry name" value="NAD(P)-binding Rossmann-like Domain"/>
    <property type="match status" value="1"/>
</dbReference>
<dbReference type="CDD" id="cd05233">
    <property type="entry name" value="SDR_c"/>
    <property type="match status" value="1"/>
</dbReference>
<keyword evidence="4" id="KW-1185">Reference proteome</keyword>
<reference evidence="3" key="1">
    <citation type="submission" date="2011-09" db="EMBL/GenBank/DDBJ databases">
        <title>The permanent draft genome of Mucilaginibacter paludis DSM 18603.</title>
        <authorList>
            <consortium name="US DOE Joint Genome Institute (JGI-PGF)"/>
            <person name="Lucas S."/>
            <person name="Han J."/>
            <person name="Lapidus A."/>
            <person name="Bruce D."/>
            <person name="Goodwin L."/>
            <person name="Pitluck S."/>
            <person name="Peters L."/>
            <person name="Kyrpides N."/>
            <person name="Mavromatis K."/>
            <person name="Ivanova N."/>
            <person name="Mikhailova N."/>
            <person name="Held B."/>
            <person name="Detter J.C."/>
            <person name="Tapia R."/>
            <person name="Han C."/>
            <person name="Land M."/>
            <person name="Hauser L."/>
            <person name="Markowitz V."/>
            <person name="Cheng J.-F."/>
            <person name="Hugenholtz P."/>
            <person name="Woyke T."/>
            <person name="Wu D."/>
            <person name="Tindall B."/>
            <person name="Brambilla E."/>
            <person name="Klenk H.-P."/>
            <person name="Eisen J.A."/>
        </authorList>
    </citation>
    <scope>NUCLEOTIDE SEQUENCE [LARGE SCALE GENOMIC DNA]</scope>
    <source>
        <strain evidence="3">DSM 18603</strain>
    </source>
</reference>
<protein>
    <submittedName>
        <fullName evidence="3">Short-chain dehydrogenase/reductase SDR</fullName>
    </submittedName>
</protein>
<dbReference type="InterPro" id="IPR020904">
    <property type="entry name" value="Sc_DH/Rdtase_CS"/>
</dbReference>
<accession>H1XZT1</accession>
<dbReference type="InterPro" id="IPR036291">
    <property type="entry name" value="NAD(P)-bd_dom_sf"/>
</dbReference>
<gene>
    <name evidence="3" type="ORF">Mucpa_3675</name>
</gene>
<evidence type="ECO:0000313" key="3">
    <source>
        <dbReference type="EMBL" id="EHQ27773.1"/>
    </source>
</evidence>
<dbReference type="PRINTS" id="PR00080">
    <property type="entry name" value="SDRFAMILY"/>
</dbReference>
<dbReference type="PANTHER" id="PTHR43477:SF1">
    <property type="entry name" value="DIHYDROANTICAPSIN 7-DEHYDROGENASE"/>
    <property type="match status" value="1"/>
</dbReference>
<dbReference type="STRING" id="714943.Mucpa_3675"/>
<evidence type="ECO:0000256" key="2">
    <source>
        <dbReference type="ARBA" id="ARBA00023002"/>
    </source>
</evidence>
<organism evidence="3 4">
    <name type="scientific">Mucilaginibacter paludis DSM 18603</name>
    <dbReference type="NCBI Taxonomy" id="714943"/>
    <lineage>
        <taxon>Bacteria</taxon>
        <taxon>Pseudomonadati</taxon>
        <taxon>Bacteroidota</taxon>
        <taxon>Sphingobacteriia</taxon>
        <taxon>Sphingobacteriales</taxon>
        <taxon>Sphingobacteriaceae</taxon>
        <taxon>Mucilaginibacter</taxon>
    </lineage>
</organism>
<dbReference type="AlphaFoldDB" id="H1XZT1"/>
<dbReference type="OrthoDB" id="597477at2"/>
<name>H1XZT1_9SPHI</name>
<evidence type="ECO:0000313" key="4">
    <source>
        <dbReference type="Proteomes" id="UP000002774"/>
    </source>
</evidence>
<dbReference type="PROSITE" id="PS00061">
    <property type="entry name" value="ADH_SHORT"/>
    <property type="match status" value="1"/>
</dbReference>
<dbReference type="eggNOG" id="COG1028">
    <property type="taxonomic scope" value="Bacteria"/>
</dbReference>
<dbReference type="Proteomes" id="UP000002774">
    <property type="component" value="Chromosome"/>
</dbReference>